<accession>A0ABQ5EFM0</accession>
<evidence type="ECO:0000313" key="3">
    <source>
        <dbReference type="Proteomes" id="UP001151760"/>
    </source>
</evidence>
<name>A0ABQ5EFM0_9ASTR</name>
<reference evidence="2" key="1">
    <citation type="journal article" date="2022" name="Int. J. Mol. Sci.">
        <title>Draft Genome of Tanacetum Coccineum: Genomic Comparison of Closely Related Tanacetum-Family Plants.</title>
        <authorList>
            <person name="Yamashiro T."/>
            <person name="Shiraishi A."/>
            <person name="Nakayama K."/>
            <person name="Satake H."/>
        </authorList>
    </citation>
    <scope>NUCLEOTIDE SEQUENCE</scope>
</reference>
<evidence type="ECO:0000256" key="1">
    <source>
        <dbReference type="SAM" id="MobiDB-lite"/>
    </source>
</evidence>
<protein>
    <submittedName>
        <fullName evidence="2">Uncharacterized protein</fullName>
    </submittedName>
</protein>
<feature type="region of interest" description="Disordered" evidence="1">
    <location>
        <begin position="90"/>
        <end position="111"/>
    </location>
</feature>
<reference evidence="2" key="2">
    <citation type="submission" date="2022-01" db="EMBL/GenBank/DDBJ databases">
        <authorList>
            <person name="Yamashiro T."/>
            <person name="Shiraishi A."/>
            <person name="Satake H."/>
            <person name="Nakayama K."/>
        </authorList>
    </citation>
    <scope>NUCLEOTIDE SEQUENCE</scope>
</reference>
<dbReference type="Proteomes" id="UP001151760">
    <property type="component" value="Unassembled WGS sequence"/>
</dbReference>
<comment type="caution">
    <text evidence="2">The sequence shown here is derived from an EMBL/GenBank/DDBJ whole genome shotgun (WGS) entry which is preliminary data.</text>
</comment>
<evidence type="ECO:0000313" key="2">
    <source>
        <dbReference type="EMBL" id="GJT49729.1"/>
    </source>
</evidence>
<feature type="compositionally biased region" description="Polar residues" evidence="1">
    <location>
        <begin position="91"/>
        <end position="101"/>
    </location>
</feature>
<keyword evidence="3" id="KW-1185">Reference proteome</keyword>
<feature type="compositionally biased region" description="Basic and acidic residues" evidence="1">
    <location>
        <begin position="1"/>
        <end position="13"/>
    </location>
</feature>
<gene>
    <name evidence="2" type="ORF">Tco_0975886</name>
</gene>
<feature type="region of interest" description="Disordered" evidence="1">
    <location>
        <begin position="1"/>
        <end position="50"/>
    </location>
</feature>
<organism evidence="2 3">
    <name type="scientific">Tanacetum coccineum</name>
    <dbReference type="NCBI Taxonomy" id="301880"/>
    <lineage>
        <taxon>Eukaryota</taxon>
        <taxon>Viridiplantae</taxon>
        <taxon>Streptophyta</taxon>
        <taxon>Embryophyta</taxon>
        <taxon>Tracheophyta</taxon>
        <taxon>Spermatophyta</taxon>
        <taxon>Magnoliopsida</taxon>
        <taxon>eudicotyledons</taxon>
        <taxon>Gunneridae</taxon>
        <taxon>Pentapetalae</taxon>
        <taxon>asterids</taxon>
        <taxon>campanulids</taxon>
        <taxon>Asterales</taxon>
        <taxon>Asteraceae</taxon>
        <taxon>Asteroideae</taxon>
        <taxon>Anthemideae</taxon>
        <taxon>Anthemidinae</taxon>
        <taxon>Tanacetum</taxon>
    </lineage>
</organism>
<dbReference type="EMBL" id="BQNB010016262">
    <property type="protein sequence ID" value="GJT49729.1"/>
    <property type="molecule type" value="Genomic_DNA"/>
</dbReference>
<proteinExistence type="predicted"/>
<sequence>MQEGKVDMGKALDDGSVVTKSSGTKSDKRDTSSRSGNDADTEDAVIRPVNDQEPFAEVQLTAQHNVFTNEQQHFVQSEPIYDTHLLEKIDSNTTPDSTNMSHRGGEIDQNAEKCQVSYPLLDPSPDNMTTEFSNQSLTSENISLKKTVAQL</sequence>